<organism evidence="1 2">
    <name type="scientific">Hydnomerulius pinastri MD-312</name>
    <dbReference type="NCBI Taxonomy" id="994086"/>
    <lineage>
        <taxon>Eukaryota</taxon>
        <taxon>Fungi</taxon>
        <taxon>Dikarya</taxon>
        <taxon>Basidiomycota</taxon>
        <taxon>Agaricomycotina</taxon>
        <taxon>Agaricomycetes</taxon>
        <taxon>Agaricomycetidae</taxon>
        <taxon>Boletales</taxon>
        <taxon>Boletales incertae sedis</taxon>
        <taxon>Leucogyrophana</taxon>
    </lineage>
</organism>
<proteinExistence type="predicted"/>
<evidence type="ECO:0000313" key="1">
    <source>
        <dbReference type="EMBL" id="KIJ61369.1"/>
    </source>
</evidence>
<gene>
    <name evidence="1" type="ORF">HYDPIDRAFT_96706</name>
</gene>
<feature type="non-terminal residue" evidence="1">
    <location>
        <position position="1"/>
    </location>
</feature>
<dbReference type="AlphaFoldDB" id="A0A0C9V6W1"/>
<dbReference type="Proteomes" id="UP000053820">
    <property type="component" value="Unassembled WGS sequence"/>
</dbReference>
<keyword evidence="2" id="KW-1185">Reference proteome</keyword>
<dbReference type="OrthoDB" id="3202607at2759"/>
<sequence>LEHVNYTNLLHGWCSIWASGTFDDPQTGGHFAFYDLKLMVEFPPVLIIPVLSSML</sequence>
<dbReference type="EMBL" id="KN839863">
    <property type="protein sequence ID" value="KIJ61369.1"/>
    <property type="molecule type" value="Genomic_DNA"/>
</dbReference>
<evidence type="ECO:0000313" key="2">
    <source>
        <dbReference type="Proteomes" id="UP000053820"/>
    </source>
</evidence>
<protein>
    <submittedName>
        <fullName evidence="1">Uncharacterized protein</fullName>
    </submittedName>
</protein>
<name>A0A0C9V6W1_9AGAM</name>
<accession>A0A0C9V6W1</accession>
<reference evidence="1 2" key="1">
    <citation type="submission" date="2014-04" db="EMBL/GenBank/DDBJ databases">
        <title>Evolutionary Origins and Diversification of the Mycorrhizal Mutualists.</title>
        <authorList>
            <consortium name="DOE Joint Genome Institute"/>
            <consortium name="Mycorrhizal Genomics Consortium"/>
            <person name="Kohler A."/>
            <person name="Kuo A."/>
            <person name="Nagy L.G."/>
            <person name="Floudas D."/>
            <person name="Copeland A."/>
            <person name="Barry K.W."/>
            <person name="Cichocki N."/>
            <person name="Veneault-Fourrey C."/>
            <person name="LaButti K."/>
            <person name="Lindquist E.A."/>
            <person name="Lipzen A."/>
            <person name="Lundell T."/>
            <person name="Morin E."/>
            <person name="Murat C."/>
            <person name="Riley R."/>
            <person name="Ohm R."/>
            <person name="Sun H."/>
            <person name="Tunlid A."/>
            <person name="Henrissat B."/>
            <person name="Grigoriev I.V."/>
            <person name="Hibbett D.S."/>
            <person name="Martin F."/>
        </authorList>
    </citation>
    <scope>NUCLEOTIDE SEQUENCE [LARGE SCALE GENOMIC DNA]</scope>
    <source>
        <strain evidence="1 2">MD-312</strain>
    </source>
</reference>
<dbReference type="HOGENOM" id="CLU_3032628_0_0_1"/>